<dbReference type="SUPFAM" id="SSF53756">
    <property type="entry name" value="UDP-Glycosyltransferase/glycogen phosphorylase"/>
    <property type="match status" value="1"/>
</dbReference>
<sequence>MKTLKIVSVVGARPNFMKIAPFVRAIEDANKGNGAGIDHILVHTGQHYDDSMSKAFFDALNIPEADINLGIGSGTHAEQVGHTMIAFEKVVRQEKPDWVVVVGDVNATCACSITAKKQHVRLAHIEAGLRSGDMTMPEEVNRLVTDRLSDLLFTPDRLSGDNLRREGVAADKIRFVGNIMIDTLEAQRHKAEELRVADIVGCNRMEGQGAKADFGEQDIFSLLTLHRPSNVDDPKILGEIVDFLTDELARDMPLLWTVHPRTEKQLKAFGLWDKVVAARNVVTLRPLGYHQLLRLNMGAALVLTDSGGLQEECCVLGTPCLTLRWNTERPVTLREQGGASVLVGNDVRRIREACREMLERGRVPSRPELWDGKTAPRIVEVIVEAGGI</sequence>
<organism evidence="3 4">
    <name type="scientific">Desulfoprunum benzoelyticum</name>
    <dbReference type="NCBI Taxonomy" id="1506996"/>
    <lineage>
        <taxon>Bacteria</taxon>
        <taxon>Pseudomonadati</taxon>
        <taxon>Thermodesulfobacteriota</taxon>
        <taxon>Desulfobulbia</taxon>
        <taxon>Desulfobulbales</taxon>
        <taxon>Desulfobulbaceae</taxon>
        <taxon>Desulfoprunum</taxon>
    </lineage>
</organism>
<protein>
    <submittedName>
        <fullName evidence="3">UDP-N-acetylglucosamine 2-epimerase (Non-hydrolyzing)</fullName>
        <ecNumber evidence="3">5.1.3.14</ecNumber>
    </submittedName>
</protein>
<dbReference type="NCBIfam" id="TIGR00236">
    <property type="entry name" value="wecB"/>
    <property type="match status" value="1"/>
</dbReference>
<dbReference type="PANTHER" id="PTHR43174">
    <property type="entry name" value="UDP-N-ACETYLGLUCOSAMINE 2-EPIMERASE"/>
    <property type="match status" value="1"/>
</dbReference>
<dbReference type="AlphaFoldDB" id="A0A840V2V8"/>
<dbReference type="PANTHER" id="PTHR43174:SF1">
    <property type="entry name" value="UDP-N-ACETYLGLUCOSAMINE 2-EPIMERASE"/>
    <property type="match status" value="1"/>
</dbReference>
<feature type="domain" description="UDP-N-acetylglucosamine 2-epimerase" evidence="2">
    <location>
        <begin position="36"/>
        <end position="382"/>
    </location>
</feature>
<dbReference type="EC" id="5.1.3.14" evidence="3"/>
<evidence type="ECO:0000313" key="4">
    <source>
        <dbReference type="Proteomes" id="UP000539642"/>
    </source>
</evidence>
<dbReference type="Proteomes" id="UP000539642">
    <property type="component" value="Unassembled WGS sequence"/>
</dbReference>
<dbReference type="Pfam" id="PF02350">
    <property type="entry name" value="Epimerase_2"/>
    <property type="match status" value="1"/>
</dbReference>
<dbReference type="CDD" id="cd03786">
    <property type="entry name" value="GTB_UDP-GlcNAc_2-Epimerase"/>
    <property type="match status" value="1"/>
</dbReference>
<reference evidence="3 4" key="1">
    <citation type="submission" date="2020-08" db="EMBL/GenBank/DDBJ databases">
        <title>Genomic Encyclopedia of Type Strains, Phase IV (KMG-IV): sequencing the most valuable type-strain genomes for metagenomic binning, comparative biology and taxonomic classification.</title>
        <authorList>
            <person name="Goeker M."/>
        </authorList>
    </citation>
    <scope>NUCLEOTIDE SEQUENCE [LARGE SCALE GENOMIC DNA]</scope>
    <source>
        <strain evidence="3 4">DSM 28570</strain>
    </source>
</reference>
<keyword evidence="1 3" id="KW-0413">Isomerase</keyword>
<dbReference type="InterPro" id="IPR003331">
    <property type="entry name" value="UDP_GlcNAc_Epimerase_2_dom"/>
</dbReference>
<dbReference type="InterPro" id="IPR029767">
    <property type="entry name" value="WecB-like"/>
</dbReference>
<dbReference type="Gene3D" id="3.40.50.2000">
    <property type="entry name" value="Glycogen Phosphorylase B"/>
    <property type="match status" value="2"/>
</dbReference>
<accession>A0A840V2V8</accession>
<dbReference type="EMBL" id="JACHEO010000008">
    <property type="protein sequence ID" value="MBB5348069.1"/>
    <property type="molecule type" value="Genomic_DNA"/>
</dbReference>
<name>A0A840V2V8_9BACT</name>
<comment type="similarity">
    <text evidence="1">Belongs to the UDP-N-acetylglucosamine 2-epimerase family.</text>
</comment>
<gene>
    <name evidence="3" type="ORF">HNQ81_001800</name>
</gene>
<dbReference type="GO" id="GO:0008761">
    <property type="term" value="F:UDP-N-acetylglucosamine 2-epimerase activity"/>
    <property type="evidence" value="ECO:0007669"/>
    <property type="project" value="UniProtKB-EC"/>
</dbReference>
<keyword evidence="4" id="KW-1185">Reference proteome</keyword>
<evidence type="ECO:0000256" key="1">
    <source>
        <dbReference type="RuleBase" id="RU003513"/>
    </source>
</evidence>
<evidence type="ECO:0000313" key="3">
    <source>
        <dbReference type="EMBL" id="MBB5348069.1"/>
    </source>
</evidence>
<proteinExistence type="inferred from homology"/>
<comment type="caution">
    <text evidence="3">The sequence shown here is derived from an EMBL/GenBank/DDBJ whole genome shotgun (WGS) entry which is preliminary data.</text>
</comment>
<evidence type="ECO:0000259" key="2">
    <source>
        <dbReference type="Pfam" id="PF02350"/>
    </source>
</evidence>